<organism evidence="3">
    <name type="scientific">Caenorhabditis brenneri</name>
    <name type="common">Nematode worm</name>
    <dbReference type="NCBI Taxonomy" id="135651"/>
    <lineage>
        <taxon>Eukaryota</taxon>
        <taxon>Metazoa</taxon>
        <taxon>Ecdysozoa</taxon>
        <taxon>Nematoda</taxon>
        <taxon>Chromadorea</taxon>
        <taxon>Rhabditida</taxon>
        <taxon>Rhabditina</taxon>
        <taxon>Rhabditomorpha</taxon>
        <taxon>Rhabditoidea</taxon>
        <taxon>Rhabditidae</taxon>
        <taxon>Peloderinae</taxon>
        <taxon>Caenorhabditis</taxon>
    </lineage>
</organism>
<feature type="compositionally biased region" description="Polar residues" evidence="1">
    <location>
        <begin position="406"/>
        <end position="415"/>
    </location>
</feature>
<feature type="compositionally biased region" description="Basic residues" evidence="1">
    <location>
        <begin position="505"/>
        <end position="514"/>
    </location>
</feature>
<feature type="compositionally biased region" description="Polar residues" evidence="1">
    <location>
        <begin position="469"/>
        <end position="487"/>
    </location>
</feature>
<feature type="compositionally biased region" description="Basic and acidic residues" evidence="1">
    <location>
        <begin position="530"/>
        <end position="542"/>
    </location>
</feature>
<evidence type="ECO:0000256" key="1">
    <source>
        <dbReference type="SAM" id="MobiDB-lite"/>
    </source>
</evidence>
<protein>
    <submittedName>
        <fullName evidence="2">Uncharacterized protein</fullName>
    </submittedName>
</protein>
<gene>
    <name evidence="2" type="ORF">CAEBREN_14009</name>
</gene>
<dbReference type="Proteomes" id="UP000008068">
    <property type="component" value="Unassembled WGS sequence"/>
</dbReference>
<dbReference type="HOGENOM" id="CLU_447769_0_0_1"/>
<feature type="compositionally biased region" description="Basic and acidic residues" evidence="1">
    <location>
        <begin position="429"/>
        <end position="447"/>
    </location>
</feature>
<sequence>MTELELFGRPEVRICDLEDDVFEIVALKQPIVARLPPSSVPKAPKLPPFRNLYSWQSEYWYDDDDRRDIHKPTMKSVVCLPASSVPDASELKFYSGRQSQRNNSFGLEDSHCDSVSCENKSGSLRRVRLPAVILSTPSGNVAYSTHASRPALGSILRDTPTYIGYDSVNHETKESEESTFAHSNIASPLYRPTLGSILRFTPTYFDYDSVIYETMEREESIIAHSNNATPLYRPTLGSILRFTPTYFDNDSVNHKTKKGEESTIDYSTHVVPTNQRIWSSRSSVHSIISPTDRHREKQREKDRSIPPSSYWWPTPASPTYGPYSIRVTPTFIVSSTQASPTYEPFLDSSHVTPTIRCSGLEMDKKEEAEDRISHARHRSPSSDQSDSGKNEFNREARHGNRKRQGSDSIRPSTENSRVDTFAHSSKVTYEIHSEKSSSKRHRSRDDTSPIAKRQRKNDGKKVEKKASGSRYSNNYGDQYQNSLSTRNLQRDRKSQNNGRGFQKKDHQKGHRSYYNKRASDNHRNRASRSSMERSPKRSDRIRSRSRTNHYEKKNRKDSRSNRQDRVPRSPMRRTSNDSEHSNSRTNHYGRNELKDDRSHRYARQSSYWKN</sequence>
<proteinExistence type="predicted"/>
<evidence type="ECO:0000313" key="3">
    <source>
        <dbReference type="Proteomes" id="UP000008068"/>
    </source>
</evidence>
<feature type="compositionally biased region" description="Basic residues" evidence="1">
    <location>
        <begin position="543"/>
        <end position="556"/>
    </location>
</feature>
<name>G0NKS2_CAEBE</name>
<feature type="compositionally biased region" description="Basic and acidic residues" evidence="1">
    <location>
        <begin position="456"/>
        <end position="466"/>
    </location>
</feature>
<dbReference type="AlphaFoldDB" id="G0NKS2"/>
<feature type="compositionally biased region" description="Basic and acidic residues" evidence="1">
    <location>
        <begin position="557"/>
        <end position="567"/>
    </location>
</feature>
<feature type="compositionally biased region" description="Basic and acidic residues" evidence="1">
    <location>
        <begin position="291"/>
        <end position="304"/>
    </location>
</feature>
<feature type="region of interest" description="Disordered" evidence="1">
    <location>
        <begin position="282"/>
        <end position="311"/>
    </location>
</feature>
<dbReference type="InParanoid" id="G0NKS2"/>
<feature type="compositionally biased region" description="Basic and acidic residues" evidence="1">
    <location>
        <begin position="386"/>
        <end position="398"/>
    </location>
</feature>
<feature type="compositionally biased region" description="Basic and acidic residues" evidence="1">
    <location>
        <begin position="589"/>
        <end position="599"/>
    </location>
</feature>
<accession>G0NKS2</accession>
<evidence type="ECO:0000313" key="2">
    <source>
        <dbReference type="EMBL" id="EGT33092.1"/>
    </source>
</evidence>
<keyword evidence="3" id="KW-1185">Reference proteome</keyword>
<dbReference type="EMBL" id="GL379902">
    <property type="protein sequence ID" value="EGT33092.1"/>
    <property type="molecule type" value="Genomic_DNA"/>
</dbReference>
<feature type="region of interest" description="Disordered" evidence="1">
    <location>
        <begin position="365"/>
        <end position="610"/>
    </location>
</feature>
<reference evidence="3" key="1">
    <citation type="submission" date="2011-07" db="EMBL/GenBank/DDBJ databases">
        <authorList>
            <consortium name="Caenorhabditis brenneri Sequencing and Analysis Consortium"/>
            <person name="Wilson R.K."/>
        </authorList>
    </citation>
    <scope>NUCLEOTIDE SEQUENCE [LARGE SCALE GENOMIC DNA]</scope>
    <source>
        <strain evidence="3">PB2801</strain>
    </source>
</reference>